<dbReference type="Proteomes" id="UP001295469">
    <property type="component" value="Chromosome C07"/>
</dbReference>
<keyword evidence="5" id="KW-0346">Stress response</keyword>
<evidence type="ECO:0000256" key="6">
    <source>
        <dbReference type="ARBA" id="ARBA00023125"/>
    </source>
</evidence>
<feature type="domain" description="HSF-type DNA-binding" evidence="12">
    <location>
        <begin position="8"/>
        <end position="101"/>
    </location>
</feature>
<dbReference type="EMBL" id="HG994371">
    <property type="protein sequence ID" value="CAF2032673.1"/>
    <property type="molecule type" value="Genomic_DNA"/>
</dbReference>
<reference evidence="14 15" key="1">
    <citation type="journal article" date="2014" name="Science">
        <title>Plant genetics. Early allopolyploid evolution in the post-Neolithic Brassica napus oilseed genome.</title>
        <authorList>
            <person name="Chalhoub B."/>
            <person name="Denoeud F."/>
            <person name="Liu S."/>
            <person name="Parkin I.A."/>
            <person name="Tang H."/>
            <person name="Wang X."/>
            <person name="Chiquet J."/>
            <person name="Belcram H."/>
            <person name="Tong C."/>
            <person name="Samans B."/>
            <person name="Correa M."/>
            <person name="Da Silva C."/>
            <person name="Just J."/>
            <person name="Falentin C."/>
            <person name="Koh C.S."/>
            <person name="Le Clainche I."/>
            <person name="Bernard M."/>
            <person name="Bento P."/>
            <person name="Noel B."/>
            <person name="Labadie K."/>
            <person name="Alberti A."/>
            <person name="Charles M."/>
            <person name="Arnaud D."/>
            <person name="Guo H."/>
            <person name="Daviaud C."/>
            <person name="Alamery S."/>
            <person name="Jabbari K."/>
            <person name="Zhao M."/>
            <person name="Edger P.P."/>
            <person name="Chelaifa H."/>
            <person name="Tack D."/>
            <person name="Lassalle G."/>
            <person name="Mestiri I."/>
            <person name="Schnel N."/>
            <person name="Le Paslier M.C."/>
            <person name="Fan G."/>
            <person name="Renault V."/>
            <person name="Bayer P.E."/>
            <person name="Golicz A.A."/>
            <person name="Manoli S."/>
            <person name="Lee T.H."/>
            <person name="Thi V.H."/>
            <person name="Chalabi S."/>
            <person name="Hu Q."/>
            <person name="Fan C."/>
            <person name="Tollenaere R."/>
            <person name="Lu Y."/>
            <person name="Battail C."/>
            <person name="Shen J."/>
            <person name="Sidebottom C.H."/>
            <person name="Wang X."/>
            <person name="Canaguier A."/>
            <person name="Chauveau A."/>
            <person name="Berard A."/>
            <person name="Deniot G."/>
            <person name="Guan M."/>
            <person name="Liu Z."/>
            <person name="Sun F."/>
            <person name="Lim Y.P."/>
            <person name="Lyons E."/>
            <person name="Town C.D."/>
            <person name="Bancroft I."/>
            <person name="Wang X."/>
            <person name="Meng J."/>
            <person name="Ma J."/>
            <person name="Pires J.C."/>
            <person name="King G.J."/>
            <person name="Brunel D."/>
            <person name="Delourme R."/>
            <person name="Renard M."/>
            <person name="Aury J.M."/>
            <person name="Adams K.L."/>
            <person name="Batley J."/>
            <person name="Snowdon R.J."/>
            <person name="Tost J."/>
            <person name="Edwards D."/>
            <person name="Zhou Y."/>
            <person name="Hua W."/>
            <person name="Sharpe A.G."/>
            <person name="Paterson A.H."/>
            <person name="Guan C."/>
            <person name="Wincker P."/>
        </authorList>
    </citation>
    <scope>NUCLEOTIDE SEQUENCE [LARGE SCALE GENOMIC DNA]</scope>
    <source>
        <strain evidence="15">cv. Darmor-bzh</strain>
    </source>
</reference>
<dbReference type="FunFam" id="1.10.10.10:FF:000037">
    <property type="entry name" value="Heat stress transcription factor B-4"/>
    <property type="match status" value="1"/>
</dbReference>
<dbReference type="PaxDb" id="3708-A0A078JMX1"/>
<dbReference type="KEGG" id="bna:106407137"/>
<dbReference type="OMA" id="HASDETT"/>
<evidence type="ECO:0000256" key="5">
    <source>
        <dbReference type="ARBA" id="ARBA00023016"/>
    </source>
</evidence>
<feature type="region of interest" description="Disordered" evidence="11">
    <location>
        <begin position="108"/>
        <end position="133"/>
    </location>
</feature>
<evidence type="ECO:0000256" key="1">
    <source>
        <dbReference type="ARBA" id="ARBA00004123"/>
    </source>
</evidence>
<feature type="compositionally biased region" description="Polar residues" evidence="11">
    <location>
        <begin position="120"/>
        <end position="130"/>
    </location>
</feature>
<protein>
    <submittedName>
        <fullName evidence="13">(rape) hypothetical protein</fullName>
    </submittedName>
    <submittedName>
        <fullName evidence="14">BnaCnng56320D protein</fullName>
    </submittedName>
</protein>
<keyword evidence="6" id="KW-0238">DNA-binding</keyword>
<dbReference type="GO" id="GO:0005634">
    <property type="term" value="C:nucleus"/>
    <property type="evidence" value="ECO:0000318"/>
    <property type="project" value="GO_Central"/>
</dbReference>
<dbReference type="SMART" id="SM00415">
    <property type="entry name" value="HSF"/>
    <property type="match status" value="1"/>
</dbReference>
<dbReference type="PRINTS" id="PR00056">
    <property type="entry name" value="HSFDOMAIN"/>
</dbReference>
<dbReference type="OrthoDB" id="60033at2759"/>
<keyword evidence="15" id="KW-1185">Reference proteome</keyword>
<dbReference type="Pfam" id="PF00447">
    <property type="entry name" value="HSF_DNA-bind"/>
    <property type="match status" value="1"/>
</dbReference>
<evidence type="ECO:0000259" key="12">
    <source>
        <dbReference type="SMART" id="SM00415"/>
    </source>
</evidence>
<reference evidence="13" key="3">
    <citation type="submission" date="2021-01" db="EMBL/GenBank/DDBJ databases">
        <authorList>
            <consortium name="Genoscope - CEA"/>
            <person name="William W."/>
        </authorList>
    </citation>
    <scope>NUCLEOTIDE SEQUENCE</scope>
</reference>
<evidence type="ECO:0000256" key="11">
    <source>
        <dbReference type="SAM" id="MobiDB-lite"/>
    </source>
</evidence>
<keyword evidence="7" id="KW-0804">Transcription</keyword>
<evidence type="ECO:0000313" key="14">
    <source>
        <dbReference type="EMBL" id="CDY67770.1"/>
    </source>
</evidence>
<dbReference type="EMBL" id="LK036495">
    <property type="protein sequence ID" value="CDY67770.1"/>
    <property type="molecule type" value="Genomic_DNA"/>
</dbReference>
<feature type="coiled-coil region" evidence="10">
    <location>
        <begin position="135"/>
        <end position="162"/>
    </location>
</feature>
<evidence type="ECO:0000256" key="4">
    <source>
        <dbReference type="ARBA" id="ARBA00023015"/>
    </source>
</evidence>
<keyword evidence="10" id="KW-0175">Coiled coil</keyword>
<evidence type="ECO:0000256" key="2">
    <source>
        <dbReference type="ARBA" id="ARBA00011233"/>
    </source>
</evidence>
<evidence type="ECO:0000256" key="10">
    <source>
        <dbReference type="SAM" id="Coils"/>
    </source>
</evidence>
<dbReference type="Gramene" id="CDY67770">
    <property type="protein sequence ID" value="CDY67770"/>
    <property type="gene ID" value="GSBRNA2T00066805001"/>
</dbReference>
<dbReference type="GO" id="GO:0003700">
    <property type="term" value="F:DNA-binding transcription factor activity"/>
    <property type="evidence" value="ECO:0000318"/>
    <property type="project" value="GO_Central"/>
</dbReference>
<dbReference type="InterPro" id="IPR000232">
    <property type="entry name" value="HSF_DNA-bd"/>
</dbReference>
<name>A0A078JMX1_BRANA</name>
<keyword evidence="8" id="KW-0539">Nucleus</keyword>
<sequence>MTAAQRSVPAPFLSKTYQLVDDHSTDGVVSWNEDGTAFVVWETAEFAKDLLPKYFKHNNFSSFIRQLNTYGFRKTVPDKWEFANDHFRRGQEDLLSEIRRRKAVIAAAAEPNSAGDDDSMSSPGSKNPGSVENMVADLSGENEKLKRENDSLSSELAAAKRLRDELVTFLTDQLKVGPEQIDQMVKGGKFKPTVTEYCSSDEVSDCEGCGGDGEEKEGAGEGLKLFGVWVKGERKKRGRDEKNFVVGGSHRTTDIKNVDFHAPLWKSSKVCN</sequence>
<evidence type="ECO:0000256" key="9">
    <source>
        <dbReference type="RuleBase" id="RU004020"/>
    </source>
</evidence>
<dbReference type="Proteomes" id="UP000028999">
    <property type="component" value="Unassembled WGS sequence"/>
</dbReference>
<dbReference type="InterPro" id="IPR036388">
    <property type="entry name" value="WH-like_DNA-bd_sf"/>
</dbReference>
<accession>A0A078JMX1</accession>
<dbReference type="STRING" id="3708.A0A078JMX1"/>
<dbReference type="SUPFAM" id="SSF46785">
    <property type="entry name" value="Winged helix' DNA-binding domain"/>
    <property type="match status" value="1"/>
</dbReference>
<dbReference type="Gene3D" id="1.10.10.10">
    <property type="entry name" value="Winged helix-like DNA-binding domain superfamily/Winged helix DNA-binding domain"/>
    <property type="match status" value="1"/>
</dbReference>
<comment type="subcellular location">
    <subcellularLocation>
        <location evidence="1">Nucleus</location>
    </subcellularLocation>
</comment>
<comment type="subunit">
    <text evidence="2">Homotrimer.</text>
</comment>
<dbReference type="InterPro" id="IPR036390">
    <property type="entry name" value="WH_DNA-bd_sf"/>
</dbReference>
<gene>
    <name evidence="14" type="primary">BnaCnng56320D</name>
    <name evidence="13" type="ORF">DARMORV10_C07P62180.1</name>
    <name evidence="14" type="ORF">GSBRNA2T00066805001</name>
</gene>
<proteinExistence type="inferred from homology"/>
<dbReference type="AlphaFoldDB" id="A0A078JMX1"/>
<keyword evidence="3" id="KW-0597">Phosphoprotein</keyword>
<dbReference type="SMR" id="A0A078JMX1"/>
<reference evidence="14" key="2">
    <citation type="submission" date="2014-06" db="EMBL/GenBank/DDBJ databases">
        <authorList>
            <person name="Genoscope - CEA"/>
        </authorList>
    </citation>
    <scope>NUCLEOTIDE SEQUENCE</scope>
</reference>
<evidence type="ECO:0000256" key="7">
    <source>
        <dbReference type="ARBA" id="ARBA00023163"/>
    </source>
</evidence>
<organism evidence="14 15">
    <name type="scientific">Brassica napus</name>
    <name type="common">Rape</name>
    <dbReference type="NCBI Taxonomy" id="3708"/>
    <lineage>
        <taxon>Eukaryota</taxon>
        <taxon>Viridiplantae</taxon>
        <taxon>Streptophyta</taxon>
        <taxon>Embryophyta</taxon>
        <taxon>Tracheophyta</taxon>
        <taxon>Spermatophyta</taxon>
        <taxon>Magnoliopsida</taxon>
        <taxon>eudicotyledons</taxon>
        <taxon>Gunneridae</taxon>
        <taxon>Pentapetalae</taxon>
        <taxon>rosids</taxon>
        <taxon>malvids</taxon>
        <taxon>Brassicales</taxon>
        <taxon>Brassicaceae</taxon>
        <taxon>Brassiceae</taxon>
        <taxon>Brassica</taxon>
    </lineage>
</organism>
<evidence type="ECO:0000256" key="8">
    <source>
        <dbReference type="ARBA" id="ARBA00023242"/>
    </source>
</evidence>
<dbReference type="PANTHER" id="PTHR10015">
    <property type="entry name" value="HEAT SHOCK TRANSCRIPTION FACTOR"/>
    <property type="match status" value="1"/>
</dbReference>
<evidence type="ECO:0000313" key="15">
    <source>
        <dbReference type="Proteomes" id="UP000028999"/>
    </source>
</evidence>
<dbReference type="PANTHER" id="PTHR10015:SF329">
    <property type="entry name" value="HEAT STRESS TRANSCRIPTION FACTOR B-1"/>
    <property type="match status" value="1"/>
</dbReference>
<comment type="similarity">
    <text evidence="9">Belongs to the HSF family.</text>
</comment>
<evidence type="ECO:0000313" key="13">
    <source>
        <dbReference type="EMBL" id="CAF2032673.1"/>
    </source>
</evidence>
<evidence type="ECO:0000256" key="3">
    <source>
        <dbReference type="ARBA" id="ARBA00022553"/>
    </source>
</evidence>
<dbReference type="GO" id="GO:0043565">
    <property type="term" value="F:sequence-specific DNA binding"/>
    <property type="evidence" value="ECO:0007669"/>
    <property type="project" value="InterPro"/>
</dbReference>
<keyword evidence="4" id="KW-0805">Transcription regulation</keyword>